<proteinExistence type="inferred from homology"/>
<comment type="similarity">
    <text evidence="2 6">Belongs to the CDC50/LEM3 family.</text>
</comment>
<keyword evidence="3 7" id="KW-0812">Transmembrane</keyword>
<dbReference type="GO" id="GO:0005886">
    <property type="term" value="C:plasma membrane"/>
    <property type="evidence" value="ECO:0007669"/>
    <property type="project" value="TreeGrafter"/>
</dbReference>
<accession>A0A163M7Y6</accession>
<dbReference type="PIRSF" id="PIRSF015840">
    <property type="entry name" value="DUF284_TM_euk"/>
    <property type="match status" value="1"/>
</dbReference>
<reference evidence="8" key="1">
    <citation type="submission" date="2016-04" db="EMBL/GenBank/DDBJ databases">
        <authorList>
            <person name="Evans L.H."/>
            <person name="Alamgir A."/>
            <person name="Owens N."/>
            <person name="Weber N.D."/>
            <person name="Virtaneva K."/>
            <person name="Barbian K."/>
            <person name="Babar A."/>
            <person name="Rosenke K."/>
        </authorList>
    </citation>
    <scope>NUCLEOTIDE SEQUENCE [LARGE SCALE GENOMIC DNA]</scope>
    <source>
        <strain evidence="8">CBS 101.48</strain>
    </source>
</reference>
<organism evidence="8">
    <name type="scientific">Absidia glauca</name>
    <name type="common">Pin mould</name>
    <dbReference type="NCBI Taxonomy" id="4829"/>
    <lineage>
        <taxon>Eukaryota</taxon>
        <taxon>Fungi</taxon>
        <taxon>Fungi incertae sedis</taxon>
        <taxon>Mucoromycota</taxon>
        <taxon>Mucoromycotina</taxon>
        <taxon>Mucoromycetes</taxon>
        <taxon>Mucorales</taxon>
        <taxon>Cunninghamellaceae</taxon>
        <taxon>Absidia</taxon>
    </lineage>
</organism>
<dbReference type="PANTHER" id="PTHR10926">
    <property type="entry name" value="CELL CYCLE CONTROL PROTEIN 50"/>
    <property type="match status" value="1"/>
</dbReference>
<evidence type="ECO:0000256" key="7">
    <source>
        <dbReference type="SAM" id="Phobius"/>
    </source>
</evidence>
<evidence type="ECO:0000256" key="3">
    <source>
        <dbReference type="ARBA" id="ARBA00022692"/>
    </source>
</evidence>
<evidence type="ECO:0000256" key="1">
    <source>
        <dbReference type="ARBA" id="ARBA00004141"/>
    </source>
</evidence>
<dbReference type="EMBL" id="LT553674">
    <property type="protein sequence ID" value="SAM02189.1"/>
    <property type="molecule type" value="Genomic_DNA"/>
</dbReference>
<name>A0A163M7Y6_ABSGL</name>
<keyword evidence="9" id="KW-1185">Reference proteome</keyword>
<keyword evidence="5 6" id="KW-0472">Membrane</keyword>
<dbReference type="OrthoDB" id="340608at2759"/>
<gene>
    <name evidence="8" type="primary">ABSGL_07952.1 scaffold 9181</name>
</gene>
<evidence type="ECO:0000256" key="6">
    <source>
        <dbReference type="PIRNR" id="PIRNR015840"/>
    </source>
</evidence>
<dbReference type="AlphaFoldDB" id="A0A163M7Y6"/>
<dbReference type="GO" id="GO:0045332">
    <property type="term" value="P:phospholipid translocation"/>
    <property type="evidence" value="ECO:0007669"/>
    <property type="project" value="UniProtKB-UniRule"/>
</dbReference>
<sequence>MADTKSRKPASKVYHETCLSHGYTYNSSFLLHPDLDTAFKQQRLKAWQPLLTPKTVLPTLFAAGIVLAPLGGLFLFESERVNEIVINYTGCAAAGANEVALTGDLYSYKFTSDNSTVIRAPSYKTVSSPTYMNNATVNGGNVNRCVIKFSIPMELKGPIYIFYQLTNFYQNHRKYVKSLSYNQLSGEIISPVDAGASCNPVAMDPNGKMYYPCGLIANSMFNDSFSNLRLLNPANTSSDNKTYFFSETGIAWPSDKARFKQTKMPLDQITPPPNWIARYPNYTTDNLFDPQTDEHFQVWMRTSWYPTFRKLYSHYDGGALAPGTYEVQMDLNYDITAYGGTKSIVITGTSFLGDRNPFMGLAWIIMGCVCAFLGVVFLGWHFFRPRKLGDHDRLSWNQTPGARHH</sequence>
<dbReference type="STRING" id="4829.A0A163M7Y6"/>
<keyword evidence="4 7" id="KW-1133">Transmembrane helix</keyword>
<evidence type="ECO:0000256" key="4">
    <source>
        <dbReference type="ARBA" id="ARBA00022989"/>
    </source>
</evidence>
<comment type="subcellular location">
    <subcellularLocation>
        <location evidence="1">Membrane</location>
        <topology evidence="1">Multi-pass membrane protein</topology>
    </subcellularLocation>
</comment>
<dbReference type="GO" id="GO:0005794">
    <property type="term" value="C:Golgi apparatus"/>
    <property type="evidence" value="ECO:0007669"/>
    <property type="project" value="TreeGrafter"/>
</dbReference>
<protein>
    <recommendedName>
        <fullName evidence="10">Cell cycle control protein</fullName>
    </recommendedName>
</protein>
<dbReference type="InParanoid" id="A0A163M7Y6"/>
<dbReference type="OMA" id="IPWSMFN"/>
<evidence type="ECO:0000313" key="9">
    <source>
        <dbReference type="Proteomes" id="UP000078561"/>
    </source>
</evidence>
<dbReference type="InterPro" id="IPR005045">
    <property type="entry name" value="CDC50/LEM3_fam"/>
</dbReference>
<dbReference type="FunCoup" id="A0A163M7Y6">
    <property type="interactions" value="371"/>
</dbReference>
<evidence type="ECO:0000313" key="8">
    <source>
        <dbReference type="EMBL" id="SAM02189.1"/>
    </source>
</evidence>
<evidence type="ECO:0000256" key="5">
    <source>
        <dbReference type="ARBA" id="ARBA00023136"/>
    </source>
</evidence>
<evidence type="ECO:0008006" key="10">
    <source>
        <dbReference type="Google" id="ProtNLM"/>
    </source>
</evidence>
<dbReference type="PANTHER" id="PTHR10926:SF0">
    <property type="entry name" value="CDC50, ISOFORM A"/>
    <property type="match status" value="1"/>
</dbReference>
<evidence type="ECO:0000256" key="2">
    <source>
        <dbReference type="ARBA" id="ARBA00009457"/>
    </source>
</evidence>
<dbReference type="GO" id="GO:0005783">
    <property type="term" value="C:endoplasmic reticulum"/>
    <property type="evidence" value="ECO:0007669"/>
    <property type="project" value="TreeGrafter"/>
</dbReference>
<feature type="transmembrane region" description="Helical" evidence="7">
    <location>
        <begin position="360"/>
        <end position="383"/>
    </location>
</feature>
<dbReference type="Pfam" id="PF03381">
    <property type="entry name" value="CDC50"/>
    <property type="match status" value="1"/>
</dbReference>
<dbReference type="Proteomes" id="UP000078561">
    <property type="component" value="Unassembled WGS sequence"/>
</dbReference>